<accession>A1ZDQ5</accession>
<reference evidence="1 2" key="1">
    <citation type="submission" date="2007-01" db="EMBL/GenBank/DDBJ databases">
        <authorList>
            <person name="Haygood M."/>
            <person name="Podell S."/>
            <person name="Anderson C."/>
            <person name="Hopkinson B."/>
            <person name="Roe K."/>
            <person name="Barbeau K."/>
            <person name="Gaasterland T."/>
            <person name="Ferriera S."/>
            <person name="Johnson J."/>
            <person name="Kravitz S."/>
            <person name="Beeson K."/>
            <person name="Sutton G."/>
            <person name="Rogers Y.-H."/>
            <person name="Friedman R."/>
            <person name="Frazier M."/>
            <person name="Venter J.C."/>
        </authorList>
    </citation>
    <scope>NUCLEOTIDE SEQUENCE [LARGE SCALE GENOMIC DNA]</scope>
    <source>
        <strain evidence="1 2">ATCC 23134</strain>
    </source>
</reference>
<evidence type="ECO:0008006" key="3">
    <source>
        <dbReference type="Google" id="ProtNLM"/>
    </source>
</evidence>
<dbReference type="InterPro" id="IPR032774">
    <property type="entry name" value="WG_beta_rep"/>
</dbReference>
<dbReference type="Pfam" id="PF14903">
    <property type="entry name" value="WG_beta_rep"/>
    <property type="match status" value="6"/>
</dbReference>
<evidence type="ECO:0000313" key="2">
    <source>
        <dbReference type="Proteomes" id="UP000004095"/>
    </source>
</evidence>
<sequence length="477" mass="54466">MVRPTTPYPARCYAIATFHGKKGVINRQGEWVVAPKYDDLYFLNDEVLKACAQTGDKQKAYLIDFKGKVMYTVPDTLKISTMNHHRLLKARIVLPEFRFKEVGCIDAKGNWIVPLKYDGMGDFSEELVAVKRQGKWGFINAQGKEVIALSHQQVKHFVNGLAMVKKDGLYGGINRQGGWEIPPVYQHIGYFVNGLAIAQKDSLYGLINRQGKWVVPNRYPDINYYQRVQGRLVVKDTTGKWGVMTEAGQWVLKPQYEYVQLLGANRAVVWQLIPGKTAIHQPRKRTLVALPSGKIVLPLAREYFLQSFDHHGLAKILGKSFQHWYKINKSIRDENDIPWDYSHLLYFDKFSRGVPGLIDTMGKMTIATKYDEIGEFSEGLAAAQKKPRDRYMFIRPDGSVAIQGNFIIASHFQQGWARVLAPADSLTFVQEKNGKLVLTPASISDLKSHRWGFINKKGEWMIKPRFEEVSDFYCVEK</sequence>
<proteinExistence type="predicted"/>
<organism evidence="1 2">
    <name type="scientific">Microscilla marina ATCC 23134</name>
    <dbReference type="NCBI Taxonomy" id="313606"/>
    <lineage>
        <taxon>Bacteria</taxon>
        <taxon>Pseudomonadati</taxon>
        <taxon>Bacteroidota</taxon>
        <taxon>Cytophagia</taxon>
        <taxon>Cytophagales</taxon>
        <taxon>Microscillaceae</taxon>
        <taxon>Microscilla</taxon>
    </lineage>
</organism>
<dbReference type="PANTHER" id="PTHR37841:SF1">
    <property type="entry name" value="DUF3298 DOMAIN-CONTAINING PROTEIN"/>
    <property type="match status" value="1"/>
</dbReference>
<name>A1ZDQ5_MICM2</name>
<dbReference type="AlphaFoldDB" id="A1ZDQ5"/>
<protein>
    <recommendedName>
        <fullName evidence="3">KWG</fullName>
    </recommendedName>
</protein>
<keyword evidence="2" id="KW-1185">Reference proteome</keyword>
<gene>
    <name evidence="1" type="ORF">M23134_04046</name>
</gene>
<dbReference type="PANTHER" id="PTHR37841">
    <property type="entry name" value="GLR2918 PROTEIN"/>
    <property type="match status" value="1"/>
</dbReference>
<dbReference type="Proteomes" id="UP000004095">
    <property type="component" value="Unassembled WGS sequence"/>
</dbReference>
<evidence type="ECO:0000313" key="1">
    <source>
        <dbReference type="EMBL" id="EAY31213.1"/>
    </source>
</evidence>
<dbReference type="EMBL" id="AAWS01000003">
    <property type="protein sequence ID" value="EAY31213.1"/>
    <property type="molecule type" value="Genomic_DNA"/>
</dbReference>
<comment type="caution">
    <text evidence="1">The sequence shown here is derived from an EMBL/GenBank/DDBJ whole genome shotgun (WGS) entry which is preliminary data.</text>
</comment>
<dbReference type="eggNOG" id="COG1729">
    <property type="taxonomic scope" value="Bacteria"/>
</dbReference>